<name>A0ABZ2K4Y7_9BACT</name>
<feature type="coiled-coil region" evidence="1">
    <location>
        <begin position="153"/>
        <end position="238"/>
    </location>
</feature>
<evidence type="ECO:0000313" key="3">
    <source>
        <dbReference type="Proteomes" id="UP001379533"/>
    </source>
</evidence>
<reference evidence="2 3" key="1">
    <citation type="submission" date="2021-12" db="EMBL/GenBank/DDBJ databases">
        <title>Discovery of the Pendulisporaceae a myxobacterial family with distinct sporulation behavior and unique specialized metabolism.</title>
        <authorList>
            <person name="Garcia R."/>
            <person name="Popoff A."/>
            <person name="Bader C.D."/>
            <person name="Loehr J."/>
            <person name="Walesch S."/>
            <person name="Walt C."/>
            <person name="Boldt J."/>
            <person name="Bunk B."/>
            <person name="Haeckl F.J.F.P.J."/>
            <person name="Gunesch A.P."/>
            <person name="Birkelbach J."/>
            <person name="Nuebel U."/>
            <person name="Pietschmann T."/>
            <person name="Bach T."/>
            <person name="Mueller R."/>
        </authorList>
    </citation>
    <scope>NUCLEOTIDE SEQUENCE [LARGE SCALE GENOMIC DNA]</scope>
    <source>
        <strain evidence="2 3">MSr12523</strain>
    </source>
</reference>
<sequence>MTQSSNEAEQTAGIALKGGAAILAPVTAFPNGIPSNALVLIPLGPNGAPVEKKIVDGPVALTQDEVWKLLGLNGPPVQVQDDQGRPIVIGVEDLLTGLEKHWRENPNPDDPSPGRIYAQKLMEYGRHAKAETVLAKIVALGGEGEDWLALGVAQMQQEKFDKAEATLRGAQNLLKDSPFPSLHLAKLAHEKKDAKMEREAVERAIQIDVNSVDAWAYLTNFLREAEGEEKAVAQVEELANAPVNSRTAAPYVALQGFYAGDEKTRDKAIDFAKKAVSRSPDDVLALLCLSALYGQAGNLAEVIKVLAPHEAKMQRDVRLAHNYFEALVQMRDMAKITALLNKLATSPNREVKDFAIQRSRALQQMLAQQQQALSQAGGGQ</sequence>
<dbReference type="EMBL" id="CP089982">
    <property type="protein sequence ID" value="WXA93768.1"/>
    <property type="molecule type" value="Genomic_DNA"/>
</dbReference>
<dbReference type="Gene3D" id="1.25.40.10">
    <property type="entry name" value="Tetratricopeptide repeat domain"/>
    <property type="match status" value="1"/>
</dbReference>
<organism evidence="2 3">
    <name type="scientific">Pendulispora brunnea</name>
    <dbReference type="NCBI Taxonomy" id="2905690"/>
    <lineage>
        <taxon>Bacteria</taxon>
        <taxon>Pseudomonadati</taxon>
        <taxon>Myxococcota</taxon>
        <taxon>Myxococcia</taxon>
        <taxon>Myxococcales</taxon>
        <taxon>Sorangiineae</taxon>
        <taxon>Pendulisporaceae</taxon>
        <taxon>Pendulispora</taxon>
    </lineage>
</organism>
<evidence type="ECO:0000256" key="1">
    <source>
        <dbReference type="SAM" id="Coils"/>
    </source>
</evidence>
<dbReference type="SUPFAM" id="SSF48452">
    <property type="entry name" value="TPR-like"/>
    <property type="match status" value="1"/>
</dbReference>
<keyword evidence="3" id="KW-1185">Reference proteome</keyword>
<keyword evidence="1" id="KW-0175">Coiled coil</keyword>
<dbReference type="RefSeq" id="WP_394844367.1">
    <property type="nucleotide sequence ID" value="NZ_CP089982.1"/>
</dbReference>
<accession>A0ABZ2K4Y7</accession>
<protein>
    <submittedName>
        <fullName evidence="2">Uncharacterized protein</fullName>
    </submittedName>
</protein>
<proteinExistence type="predicted"/>
<dbReference type="InterPro" id="IPR011990">
    <property type="entry name" value="TPR-like_helical_dom_sf"/>
</dbReference>
<evidence type="ECO:0000313" key="2">
    <source>
        <dbReference type="EMBL" id="WXA93768.1"/>
    </source>
</evidence>
<gene>
    <name evidence="2" type="ORF">LZC95_45860</name>
</gene>
<dbReference type="Proteomes" id="UP001379533">
    <property type="component" value="Chromosome"/>
</dbReference>